<organism evidence="1 2">
    <name type="scientific">Macroventuria anomochaeta</name>
    <dbReference type="NCBI Taxonomy" id="301207"/>
    <lineage>
        <taxon>Eukaryota</taxon>
        <taxon>Fungi</taxon>
        <taxon>Dikarya</taxon>
        <taxon>Ascomycota</taxon>
        <taxon>Pezizomycotina</taxon>
        <taxon>Dothideomycetes</taxon>
        <taxon>Pleosporomycetidae</taxon>
        <taxon>Pleosporales</taxon>
        <taxon>Pleosporineae</taxon>
        <taxon>Didymellaceae</taxon>
        <taxon>Macroventuria</taxon>
    </lineage>
</organism>
<keyword evidence="2" id="KW-1185">Reference proteome</keyword>
<reference evidence="1" key="1">
    <citation type="journal article" date="2020" name="Stud. Mycol.">
        <title>101 Dothideomycetes genomes: a test case for predicting lifestyles and emergence of pathogens.</title>
        <authorList>
            <person name="Haridas S."/>
            <person name="Albert R."/>
            <person name="Binder M."/>
            <person name="Bloem J."/>
            <person name="Labutti K."/>
            <person name="Salamov A."/>
            <person name="Andreopoulos B."/>
            <person name="Baker S."/>
            <person name="Barry K."/>
            <person name="Bills G."/>
            <person name="Bluhm B."/>
            <person name="Cannon C."/>
            <person name="Castanera R."/>
            <person name="Culley D."/>
            <person name="Daum C."/>
            <person name="Ezra D."/>
            <person name="Gonzalez J."/>
            <person name="Henrissat B."/>
            <person name="Kuo A."/>
            <person name="Liang C."/>
            <person name="Lipzen A."/>
            <person name="Lutzoni F."/>
            <person name="Magnuson J."/>
            <person name="Mondo S."/>
            <person name="Nolan M."/>
            <person name="Ohm R."/>
            <person name="Pangilinan J."/>
            <person name="Park H.-J."/>
            <person name="Ramirez L."/>
            <person name="Alfaro M."/>
            <person name="Sun H."/>
            <person name="Tritt A."/>
            <person name="Yoshinaga Y."/>
            <person name="Zwiers L.-H."/>
            <person name="Turgeon B."/>
            <person name="Goodwin S."/>
            <person name="Spatafora J."/>
            <person name="Crous P."/>
            <person name="Grigoriev I."/>
        </authorList>
    </citation>
    <scope>NUCLEOTIDE SEQUENCE</scope>
    <source>
        <strain evidence="1">CBS 525.71</strain>
    </source>
</reference>
<feature type="non-terminal residue" evidence="1">
    <location>
        <position position="237"/>
    </location>
</feature>
<dbReference type="EMBL" id="MU006735">
    <property type="protein sequence ID" value="KAF2623761.1"/>
    <property type="molecule type" value="Genomic_DNA"/>
</dbReference>
<evidence type="ECO:0000313" key="2">
    <source>
        <dbReference type="Proteomes" id="UP000799754"/>
    </source>
</evidence>
<protein>
    <submittedName>
        <fullName evidence="1">Uncharacterized protein</fullName>
    </submittedName>
</protein>
<accession>A0ACB6RPE3</accession>
<sequence length="237" mass="26179">MHLSVGYQSRTELFNLLVDGNCRISGRKRSVACFCSFSLSFSRPFEAKLFVICNSLTEKCVVRCGSELQQSLAALSTLAIQPGCDQFRVKCSQSNHPSCAFDPHYSHAPAGLGLITHRRAVCPLSSPKSGGPCRRRVPSGAKWASKEQTLRPNILLRTSAFTYIDTHVTAKGVKHRIILARGINRSFVRGRQRLISTILLETAERPAVLPSGKHPAWSILVQDVLRQAKPYSAARYS</sequence>
<proteinExistence type="predicted"/>
<name>A0ACB6RPE3_9PLEO</name>
<evidence type="ECO:0000313" key="1">
    <source>
        <dbReference type="EMBL" id="KAF2623761.1"/>
    </source>
</evidence>
<dbReference type="Proteomes" id="UP000799754">
    <property type="component" value="Unassembled WGS sequence"/>
</dbReference>
<comment type="caution">
    <text evidence="1">The sequence shown here is derived from an EMBL/GenBank/DDBJ whole genome shotgun (WGS) entry which is preliminary data.</text>
</comment>
<gene>
    <name evidence="1" type="ORF">BU25DRAFT_414222</name>
</gene>